<evidence type="ECO:0000259" key="1">
    <source>
        <dbReference type="Pfam" id="PF17885"/>
    </source>
</evidence>
<comment type="caution">
    <text evidence="2">The sequence shown here is derived from an EMBL/GenBank/DDBJ whole genome shotgun (WGS) entry which is preliminary data.</text>
</comment>
<dbReference type="OrthoDB" id="3414915at2"/>
<dbReference type="Gene3D" id="3.50.50.60">
    <property type="entry name" value="FAD/NAD(P)-binding domain"/>
    <property type="match status" value="3"/>
</dbReference>
<gene>
    <name evidence="2" type="ORF">EV190_102324</name>
</gene>
<dbReference type="SUPFAM" id="SSF51905">
    <property type="entry name" value="FAD/NAD(P)-binding domain"/>
    <property type="match status" value="1"/>
</dbReference>
<proteinExistence type="predicted"/>
<name>A0A4R6V359_9ACTN</name>
<dbReference type="AlphaFoldDB" id="A0A4R6V359"/>
<dbReference type="Proteomes" id="UP000295281">
    <property type="component" value="Unassembled WGS sequence"/>
</dbReference>
<keyword evidence="3" id="KW-1185">Reference proteome</keyword>
<dbReference type="InterPro" id="IPR036188">
    <property type="entry name" value="FAD/NAD-bd_sf"/>
</dbReference>
<accession>A0A4R6V359</accession>
<dbReference type="Pfam" id="PF17885">
    <property type="entry name" value="Smoa_sbd"/>
    <property type="match status" value="1"/>
</dbReference>
<evidence type="ECO:0000313" key="3">
    <source>
        <dbReference type="Proteomes" id="UP000295281"/>
    </source>
</evidence>
<dbReference type="RefSeq" id="WP_133740446.1">
    <property type="nucleotide sequence ID" value="NZ_SNYN01000002.1"/>
</dbReference>
<dbReference type="EMBL" id="SNYN01000002">
    <property type="protein sequence ID" value="TDQ54490.1"/>
    <property type="molecule type" value="Genomic_DNA"/>
</dbReference>
<protein>
    <submittedName>
        <fullName evidence="2">2-polyprenyl-6-methoxyphenol hydroxylase-like FAD-dependent oxidoreductase</fullName>
    </submittedName>
</protein>
<sequence>MRRILVVGAGQSGLLLAHGLLGNGYDVTLLTGRTSDEVRYGSVSVGQLSFPGVLDYERGMGLDFWEGRAPMLMTTVMTRTTQQGEVSSRLIGHIAGGGVCIDQRVKMADWLEAFEDRGGKVTIHGATVSDIDYFTRMYDLVVVAVGGGELGQLFDRDHSRSAGGQPLIAVDAYVQGASGEEGDQFQVNFIDGLGTQCLDPALTPYGQAHRVTLYAAPGGPLDFSGERLSPDGTLARLLDVFAERAPHMHAQLAGSRLVDELSVNIEKVVPYVRDPVGTLPSGGRVLGMADVVFSSAPSIMQGWNNSTACAHIYLNRILRHGDEPFDAEFMRGAFDDYWEYAKYTAWLADLLSGANPESTPPHVAGLLQSLSTDQAVSDLILGGLDNPMKLAEKLATPETTAQALAALS</sequence>
<dbReference type="InterPro" id="IPR041654">
    <property type="entry name" value="StyA_sbd"/>
</dbReference>
<organism evidence="2 3">
    <name type="scientific">Actinorugispora endophytica</name>
    <dbReference type="NCBI Taxonomy" id="1605990"/>
    <lineage>
        <taxon>Bacteria</taxon>
        <taxon>Bacillati</taxon>
        <taxon>Actinomycetota</taxon>
        <taxon>Actinomycetes</taxon>
        <taxon>Streptosporangiales</taxon>
        <taxon>Nocardiopsidaceae</taxon>
        <taxon>Actinorugispora</taxon>
    </lineage>
</organism>
<evidence type="ECO:0000313" key="2">
    <source>
        <dbReference type="EMBL" id="TDQ54490.1"/>
    </source>
</evidence>
<reference evidence="2 3" key="1">
    <citation type="submission" date="2019-03" db="EMBL/GenBank/DDBJ databases">
        <title>Genomic Encyclopedia of Type Strains, Phase IV (KMG-IV): sequencing the most valuable type-strain genomes for metagenomic binning, comparative biology and taxonomic classification.</title>
        <authorList>
            <person name="Goeker M."/>
        </authorList>
    </citation>
    <scope>NUCLEOTIDE SEQUENCE [LARGE SCALE GENOMIC DNA]</scope>
    <source>
        <strain evidence="2 3">DSM 46770</strain>
    </source>
</reference>
<feature type="domain" description="Styrene monooxygenase StyA putative substrate binding" evidence="1">
    <location>
        <begin position="146"/>
        <end position="249"/>
    </location>
</feature>